<reference evidence="1" key="1">
    <citation type="submission" date="2023-03" db="EMBL/GenBank/DDBJ databases">
        <title>Massive genome expansion in bonnet fungi (Mycena s.s.) driven by repeated elements and novel gene families across ecological guilds.</title>
        <authorList>
            <consortium name="Lawrence Berkeley National Laboratory"/>
            <person name="Harder C.B."/>
            <person name="Miyauchi S."/>
            <person name="Viragh M."/>
            <person name="Kuo A."/>
            <person name="Thoen E."/>
            <person name="Andreopoulos B."/>
            <person name="Lu D."/>
            <person name="Skrede I."/>
            <person name="Drula E."/>
            <person name="Henrissat B."/>
            <person name="Morin E."/>
            <person name="Kohler A."/>
            <person name="Barry K."/>
            <person name="LaButti K."/>
            <person name="Morin E."/>
            <person name="Salamov A."/>
            <person name="Lipzen A."/>
            <person name="Mereny Z."/>
            <person name="Hegedus B."/>
            <person name="Baldrian P."/>
            <person name="Stursova M."/>
            <person name="Weitz H."/>
            <person name="Taylor A."/>
            <person name="Grigoriev I.V."/>
            <person name="Nagy L.G."/>
            <person name="Martin F."/>
            <person name="Kauserud H."/>
        </authorList>
    </citation>
    <scope>NUCLEOTIDE SEQUENCE</scope>
    <source>
        <strain evidence="1">CBHHK200</strain>
    </source>
</reference>
<accession>A0AAD6X6R5</accession>
<keyword evidence="2" id="KW-1185">Reference proteome</keyword>
<dbReference type="AlphaFoldDB" id="A0AAD6X6R5"/>
<sequence length="137" mass="15707">MAATSQTTSPQGRSTSLPPHTVDLPGKMGFLNPHTPAALANVYLDGVWDNFSFALTLGDQRSPTSFFWRCPSCCARLDCSVGTLQLELRWIQHTAKRDRPVKAGVPIIRTKLDFNRGYNYWINTRRRRRAIDRREEW</sequence>
<evidence type="ECO:0000313" key="2">
    <source>
        <dbReference type="Proteomes" id="UP001218188"/>
    </source>
</evidence>
<gene>
    <name evidence="1" type="ORF">C8F04DRAFT_1180588</name>
</gene>
<dbReference type="EMBL" id="JARJCM010000037">
    <property type="protein sequence ID" value="KAJ7037550.1"/>
    <property type="molecule type" value="Genomic_DNA"/>
</dbReference>
<proteinExistence type="predicted"/>
<protein>
    <submittedName>
        <fullName evidence="1">Uncharacterized protein</fullName>
    </submittedName>
</protein>
<evidence type="ECO:0000313" key="1">
    <source>
        <dbReference type="EMBL" id="KAJ7037550.1"/>
    </source>
</evidence>
<comment type="caution">
    <text evidence="1">The sequence shown here is derived from an EMBL/GenBank/DDBJ whole genome shotgun (WGS) entry which is preliminary data.</text>
</comment>
<organism evidence="1 2">
    <name type="scientific">Mycena alexandri</name>
    <dbReference type="NCBI Taxonomy" id="1745969"/>
    <lineage>
        <taxon>Eukaryota</taxon>
        <taxon>Fungi</taxon>
        <taxon>Dikarya</taxon>
        <taxon>Basidiomycota</taxon>
        <taxon>Agaricomycotina</taxon>
        <taxon>Agaricomycetes</taxon>
        <taxon>Agaricomycetidae</taxon>
        <taxon>Agaricales</taxon>
        <taxon>Marasmiineae</taxon>
        <taxon>Mycenaceae</taxon>
        <taxon>Mycena</taxon>
    </lineage>
</organism>
<name>A0AAD6X6R5_9AGAR</name>
<dbReference type="Proteomes" id="UP001218188">
    <property type="component" value="Unassembled WGS sequence"/>
</dbReference>